<reference evidence="1" key="1">
    <citation type="journal article" date="2008" name="BMC Genomics">
        <title>A conifer genomics resource of 200,000 spruce (Picea spp.) ESTs and 6,464 high-quality, sequence-finished full-length cDNAs for Sitka spruce (Picea sitchensis).</title>
        <authorList>
            <person name="Ralph S.G."/>
            <person name="Chun H.J."/>
            <person name="Kolosova N."/>
            <person name="Cooper D."/>
            <person name="Oddy C."/>
            <person name="Ritland C.E."/>
            <person name="Kirkpatrick R."/>
            <person name="Moore R."/>
            <person name="Barber S."/>
            <person name="Holt R.A."/>
            <person name="Jones S.J."/>
            <person name="Marra M.A."/>
            <person name="Douglas C.J."/>
            <person name="Ritland K."/>
            <person name="Bohlmann J."/>
        </authorList>
    </citation>
    <scope>NUCLEOTIDE SEQUENCE</scope>
    <source>
        <tissue evidence="1">Bark</tissue>
    </source>
</reference>
<protein>
    <submittedName>
        <fullName evidence="1">Uncharacterized protein</fullName>
    </submittedName>
</protein>
<accession>A9NLL1</accession>
<organism evidence="1">
    <name type="scientific">Picea sitchensis</name>
    <name type="common">Sitka spruce</name>
    <name type="synonym">Pinus sitchensis</name>
    <dbReference type="NCBI Taxonomy" id="3332"/>
    <lineage>
        <taxon>Eukaryota</taxon>
        <taxon>Viridiplantae</taxon>
        <taxon>Streptophyta</taxon>
        <taxon>Embryophyta</taxon>
        <taxon>Tracheophyta</taxon>
        <taxon>Spermatophyta</taxon>
        <taxon>Pinopsida</taxon>
        <taxon>Pinidae</taxon>
        <taxon>Conifers I</taxon>
        <taxon>Pinales</taxon>
        <taxon>Pinaceae</taxon>
        <taxon>Picea</taxon>
    </lineage>
</organism>
<sequence length="51" mass="5562">MGMGEGLGKLVAIEHAQGNRVSHRFADRLSSTPREIESHTGFEFSFLISAS</sequence>
<evidence type="ECO:0000313" key="1">
    <source>
        <dbReference type="EMBL" id="ABK21522.1"/>
    </source>
</evidence>
<name>A9NLL1_PICSI</name>
<dbReference type="AlphaFoldDB" id="A9NLL1"/>
<proteinExistence type="evidence at transcript level"/>
<dbReference type="EMBL" id="EF082146">
    <property type="protein sequence ID" value="ABK21522.1"/>
    <property type="molecule type" value="mRNA"/>
</dbReference>